<dbReference type="EMBL" id="JAGTTL010000668">
    <property type="protein sequence ID" value="KAK6285202.1"/>
    <property type="molecule type" value="Genomic_DNA"/>
</dbReference>
<name>A0AAN8Q4B2_9TELE</name>
<protein>
    <submittedName>
        <fullName evidence="1">Uncharacterized protein</fullName>
    </submittedName>
</protein>
<evidence type="ECO:0000313" key="2">
    <source>
        <dbReference type="Proteomes" id="UP001356427"/>
    </source>
</evidence>
<evidence type="ECO:0000313" key="1">
    <source>
        <dbReference type="EMBL" id="KAK6285202.1"/>
    </source>
</evidence>
<sequence length="52" mass="6332">MKYLFMKCEYITMTYEQLFMNVKYITMNMNISLWSVRAKNCPAAIHPYQSRQ</sequence>
<keyword evidence="2" id="KW-1185">Reference proteome</keyword>
<dbReference type="AlphaFoldDB" id="A0AAN8Q4B2"/>
<accession>A0AAN8Q4B2</accession>
<proteinExistence type="predicted"/>
<dbReference type="Proteomes" id="UP001356427">
    <property type="component" value="Unassembled WGS sequence"/>
</dbReference>
<organism evidence="1 2">
    <name type="scientific">Coregonus suidteri</name>
    <dbReference type="NCBI Taxonomy" id="861788"/>
    <lineage>
        <taxon>Eukaryota</taxon>
        <taxon>Metazoa</taxon>
        <taxon>Chordata</taxon>
        <taxon>Craniata</taxon>
        <taxon>Vertebrata</taxon>
        <taxon>Euteleostomi</taxon>
        <taxon>Actinopterygii</taxon>
        <taxon>Neopterygii</taxon>
        <taxon>Teleostei</taxon>
        <taxon>Protacanthopterygii</taxon>
        <taxon>Salmoniformes</taxon>
        <taxon>Salmonidae</taxon>
        <taxon>Coregoninae</taxon>
        <taxon>Coregonus</taxon>
    </lineage>
</organism>
<gene>
    <name evidence="1" type="ORF">J4Q44_G00389740</name>
</gene>
<comment type="caution">
    <text evidence="1">The sequence shown here is derived from an EMBL/GenBank/DDBJ whole genome shotgun (WGS) entry which is preliminary data.</text>
</comment>
<reference evidence="1 2" key="1">
    <citation type="submission" date="2021-04" db="EMBL/GenBank/DDBJ databases">
        <authorList>
            <person name="De Guttry C."/>
            <person name="Zahm M."/>
            <person name="Klopp C."/>
            <person name="Cabau C."/>
            <person name="Louis A."/>
            <person name="Berthelot C."/>
            <person name="Parey E."/>
            <person name="Roest Crollius H."/>
            <person name="Montfort J."/>
            <person name="Robinson-Rechavi M."/>
            <person name="Bucao C."/>
            <person name="Bouchez O."/>
            <person name="Gislard M."/>
            <person name="Lluch J."/>
            <person name="Milhes M."/>
            <person name="Lampietro C."/>
            <person name="Lopez Roques C."/>
            <person name="Donnadieu C."/>
            <person name="Braasch I."/>
            <person name="Desvignes T."/>
            <person name="Postlethwait J."/>
            <person name="Bobe J."/>
            <person name="Wedekind C."/>
            <person name="Guiguen Y."/>
        </authorList>
    </citation>
    <scope>NUCLEOTIDE SEQUENCE [LARGE SCALE GENOMIC DNA]</scope>
    <source>
        <strain evidence="1">Cs_M1</strain>
        <tissue evidence="1">Blood</tissue>
    </source>
</reference>